<accession>A0A6G0YY99</accession>
<feature type="non-terminal residue" evidence="1">
    <location>
        <position position="1"/>
    </location>
</feature>
<comment type="caution">
    <text evidence="1">The sequence shown here is derived from an EMBL/GenBank/DDBJ whole genome shotgun (WGS) entry which is preliminary data.</text>
</comment>
<dbReference type="AlphaFoldDB" id="A0A6G0YY99"/>
<proteinExistence type="predicted"/>
<reference evidence="1 2" key="1">
    <citation type="submission" date="2019-08" db="EMBL/GenBank/DDBJ databases">
        <title>Whole genome of Aphis craccivora.</title>
        <authorList>
            <person name="Voronova N.V."/>
            <person name="Shulinski R.S."/>
            <person name="Bandarenka Y.V."/>
            <person name="Zhorov D.G."/>
            <person name="Warner D."/>
        </authorList>
    </citation>
    <scope>NUCLEOTIDE SEQUENCE [LARGE SCALE GENOMIC DNA]</scope>
    <source>
        <strain evidence="1">180601</strain>
        <tissue evidence="1">Whole Body</tissue>
    </source>
</reference>
<protein>
    <submittedName>
        <fullName evidence="1">Uncharacterized protein</fullName>
    </submittedName>
</protein>
<evidence type="ECO:0000313" key="1">
    <source>
        <dbReference type="EMBL" id="KAF0762990.1"/>
    </source>
</evidence>
<evidence type="ECO:0000313" key="2">
    <source>
        <dbReference type="Proteomes" id="UP000478052"/>
    </source>
</evidence>
<gene>
    <name evidence="1" type="ORF">FWK35_00017443</name>
</gene>
<dbReference type="EMBL" id="VUJU01001990">
    <property type="protein sequence ID" value="KAF0762990.1"/>
    <property type="molecule type" value="Genomic_DNA"/>
</dbReference>
<sequence length="112" mass="13252">FVCCFFLVSVYSITRRNYASISNFWGGFRLQSECSLCIIESKVNIFHQFSKESRKTKKKVTENMNFYTKPVFGQIDFFLYGYNSKTNQFKYLIFSTNVTLVLSLYSTIFKIF</sequence>
<name>A0A6G0YY99_APHCR</name>
<keyword evidence="2" id="KW-1185">Reference proteome</keyword>
<organism evidence="1 2">
    <name type="scientific">Aphis craccivora</name>
    <name type="common">Cowpea aphid</name>
    <dbReference type="NCBI Taxonomy" id="307492"/>
    <lineage>
        <taxon>Eukaryota</taxon>
        <taxon>Metazoa</taxon>
        <taxon>Ecdysozoa</taxon>
        <taxon>Arthropoda</taxon>
        <taxon>Hexapoda</taxon>
        <taxon>Insecta</taxon>
        <taxon>Pterygota</taxon>
        <taxon>Neoptera</taxon>
        <taxon>Paraneoptera</taxon>
        <taxon>Hemiptera</taxon>
        <taxon>Sternorrhyncha</taxon>
        <taxon>Aphidomorpha</taxon>
        <taxon>Aphidoidea</taxon>
        <taxon>Aphididae</taxon>
        <taxon>Aphidini</taxon>
        <taxon>Aphis</taxon>
        <taxon>Aphis</taxon>
    </lineage>
</organism>
<dbReference type="Proteomes" id="UP000478052">
    <property type="component" value="Unassembled WGS sequence"/>
</dbReference>